<evidence type="ECO:0000256" key="5">
    <source>
        <dbReference type="ARBA" id="ARBA00023002"/>
    </source>
</evidence>
<keyword evidence="7" id="KW-0883">Thioether bond</keyword>
<evidence type="ECO:0000256" key="3">
    <source>
        <dbReference type="ARBA" id="ARBA00022723"/>
    </source>
</evidence>
<evidence type="ECO:0000256" key="7">
    <source>
        <dbReference type="PIRSR" id="PIRSR610300-50"/>
    </source>
</evidence>
<comment type="caution">
    <text evidence="10">The sequence shown here is derived from an EMBL/GenBank/DDBJ whole genome shotgun (WGS) entry which is preliminary data.</text>
</comment>
<keyword evidence="11" id="KW-1185">Reference proteome</keyword>
<evidence type="ECO:0000256" key="2">
    <source>
        <dbReference type="ARBA" id="ARBA00013133"/>
    </source>
</evidence>
<evidence type="ECO:0000313" key="11">
    <source>
        <dbReference type="Proteomes" id="UP000283383"/>
    </source>
</evidence>
<dbReference type="EC" id="1.13.11.20" evidence="2 9"/>
<feature type="cross-link" description="3'-(S-cysteinyl)-tyrosine (Cys-Tyr)" evidence="7">
    <location>
        <begin position="141"/>
        <end position="207"/>
    </location>
</feature>
<keyword evidence="4 9" id="KW-0223">Dioxygenase</keyword>
<reference evidence="10 11" key="1">
    <citation type="journal article" date="2018" name="BMC Genomics">
        <title>Comparative genome analyses reveal sequence features reflecting distinct modes of host-adaptation between dicot and monocot powdery mildew.</title>
        <authorList>
            <person name="Wu Y."/>
            <person name="Ma X."/>
            <person name="Pan Z."/>
            <person name="Kale S.D."/>
            <person name="Song Y."/>
            <person name="King H."/>
            <person name="Zhang Q."/>
            <person name="Presley C."/>
            <person name="Deng X."/>
            <person name="Wei C.I."/>
            <person name="Xiao S."/>
        </authorList>
    </citation>
    <scope>NUCLEOTIDE SEQUENCE [LARGE SCALE GENOMIC DNA]</scope>
    <source>
        <strain evidence="10">UMSG3</strain>
    </source>
</reference>
<feature type="binding site" evidence="8">
    <location>
        <position position="190"/>
    </location>
    <ligand>
        <name>Fe cation</name>
        <dbReference type="ChEBI" id="CHEBI:24875"/>
        <note>catalytic</note>
    </ligand>
</feature>
<dbReference type="PANTHER" id="PTHR12918">
    <property type="entry name" value="CYSTEINE DIOXYGENASE"/>
    <property type="match status" value="1"/>
</dbReference>
<evidence type="ECO:0000256" key="8">
    <source>
        <dbReference type="PIRSR" id="PIRSR610300-51"/>
    </source>
</evidence>
<accession>A0A420I7Q1</accession>
<dbReference type="STRING" id="62708.A0A420I7Q1"/>
<dbReference type="Pfam" id="PF05995">
    <property type="entry name" value="CDO_I"/>
    <property type="match status" value="1"/>
</dbReference>
<keyword evidence="5 9" id="KW-0560">Oxidoreductase</keyword>
<comment type="similarity">
    <text evidence="1 9">Belongs to the cysteine dioxygenase family.</text>
</comment>
<sequence length="246" mass="27354">MATYQSLASGSSSFGASASHCNNDHTISKSRETCSSVFQQNKYFSKQTSSQRPPRNAFEDLQREISNLLQSNDPSPLFKLRSFLEGYSSDPAHWSLFAYAEPTKQYTRNLVCEVPGVFNLLLLVWTPGKASPVHDHADSHCLMKILKGDLRERRYAIPSKPGHEGPLVKISDLNYGFNQVAYMADQLGVHDISNPSQTEYAVSLHLYFPPNAALRGCHVYDLENGGARHVIQGLYDTVKGVVSSKK</sequence>
<evidence type="ECO:0000313" key="10">
    <source>
        <dbReference type="EMBL" id="RKF65730.1"/>
    </source>
</evidence>
<dbReference type="Gene3D" id="2.60.120.10">
    <property type="entry name" value="Jelly Rolls"/>
    <property type="match status" value="1"/>
</dbReference>
<dbReference type="Proteomes" id="UP000283383">
    <property type="component" value="Unassembled WGS sequence"/>
</dbReference>
<dbReference type="InterPro" id="IPR010300">
    <property type="entry name" value="CDO_1"/>
</dbReference>
<dbReference type="GO" id="GO:0019448">
    <property type="term" value="P:L-cysteine catabolic process"/>
    <property type="evidence" value="ECO:0007669"/>
    <property type="project" value="TreeGrafter"/>
</dbReference>
<comment type="cofactor">
    <cofactor evidence="9">
        <name>Fe cation</name>
        <dbReference type="ChEBI" id="CHEBI:24875"/>
    </cofactor>
    <text evidence="9">Binds 1 Fe cation per subunit.</text>
</comment>
<dbReference type="GO" id="GO:0008198">
    <property type="term" value="F:ferrous iron binding"/>
    <property type="evidence" value="ECO:0007669"/>
    <property type="project" value="TreeGrafter"/>
</dbReference>
<feature type="binding site" evidence="8">
    <location>
        <position position="134"/>
    </location>
    <ligand>
        <name>Fe cation</name>
        <dbReference type="ChEBI" id="CHEBI:24875"/>
        <note>catalytic</note>
    </ligand>
</feature>
<dbReference type="AlphaFoldDB" id="A0A420I7Q1"/>
<dbReference type="InterPro" id="IPR011051">
    <property type="entry name" value="RmlC_Cupin_sf"/>
</dbReference>
<evidence type="ECO:0000256" key="9">
    <source>
        <dbReference type="RuleBase" id="RU366010"/>
    </source>
</evidence>
<feature type="binding site" evidence="8">
    <location>
        <position position="136"/>
    </location>
    <ligand>
        <name>Fe cation</name>
        <dbReference type="ChEBI" id="CHEBI:24875"/>
        <note>catalytic</note>
    </ligand>
</feature>
<organism evidence="10 11">
    <name type="scientific">Golovinomyces cichoracearum</name>
    <dbReference type="NCBI Taxonomy" id="62708"/>
    <lineage>
        <taxon>Eukaryota</taxon>
        <taxon>Fungi</taxon>
        <taxon>Dikarya</taxon>
        <taxon>Ascomycota</taxon>
        <taxon>Pezizomycotina</taxon>
        <taxon>Leotiomycetes</taxon>
        <taxon>Erysiphales</taxon>
        <taxon>Erysiphaceae</taxon>
        <taxon>Golovinomyces</taxon>
    </lineage>
</organism>
<keyword evidence="6 8" id="KW-0408">Iron</keyword>
<comment type="catalytic activity">
    <reaction evidence="9">
        <text>L-cysteine + O2 = 3-sulfino-L-alanine + H(+)</text>
        <dbReference type="Rhea" id="RHEA:20441"/>
        <dbReference type="ChEBI" id="CHEBI:15378"/>
        <dbReference type="ChEBI" id="CHEBI:15379"/>
        <dbReference type="ChEBI" id="CHEBI:35235"/>
        <dbReference type="ChEBI" id="CHEBI:61085"/>
        <dbReference type="EC" id="1.13.11.20"/>
    </reaction>
</comment>
<gene>
    <name evidence="10" type="ORF">GcM3_117005</name>
</gene>
<dbReference type="SUPFAM" id="SSF51182">
    <property type="entry name" value="RmlC-like cupins"/>
    <property type="match status" value="1"/>
</dbReference>
<dbReference type="CDD" id="cd10548">
    <property type="entry name" value="cupin_CDO"/>
    <property type="match status" value="1"/>
</dbReference>
<proteinExistence type="inferred from homology"/>
<evidence type="ECO:0000256" key="6">
    <source>
        <dbReference type="ARBA" id="ARBA00023004"/>
    </source>
</evidence>
<evidence type="ECO:0000256" key="4">
    <source>
        <dbReference type="ARBA" id="ARBA00022964"/>
    </source>
</evidence>
<dbReference type="InterPro" id="IPR014710">
    <property type="entry name" value="RmlC-like_jellyroll"/>
</dbReference>
<protein>
    <recommendedName>
        <fullName evidence="2 9">Cysteine dioxygenase</fullName>
        <ecNumber evidence="2 9">1.13.11.20</ecNumber>
    </recommendedName>
</protein>
<dbReference type="EMBL" id="MCBQ01011742">
    <property type="protein sequence ID" value="RKF65730.1"/>
    <property type="molecule type" value="Genomic_DNA"/>
</dbReference>
<name>A0A420I7Q1_9PEZI</name>
<dbReference type="PANTHER" id="PTHR12918:SF1">
    <property type="entry name" value="CYSTEINE DIOXYGENASE TYPE 1"/>
    <property type="match status" value="1"/>
</dbReference>
<dbReference type="GO" id="GO:0017172">
    <property type="term" value="F:cysteine dioxygenase activity"/>
    <property type="evidence" value="ECO:0007669"/>
    <property type="project" value="UniProtKB-UniRule"/>
</dbReference>
<evidence type="ECO:0000256" key="1">
    <source>
        <dbReference type="ARBA" id="ARBA00006622"/>
    </source>
</evidence>
<keyword evidence="3 8" id="KW-0479">Metal-binding</keyword>